<dbReference type="GO" id="GO:0007059">
    <property type="term" value="P:chromosome segregation"/>
    <property type="evidence" value="ECO:0007669"/>
    <property type="project" value="UniProtKB-KW"/>
</dbReference>
<proteinExistence type="inferred from homology"/>
<gene>
    <name evidence="8" type="ORF">SAMN05444390_106156</name>
</gene>
<evidence type="ECO:0000313" key="8">
    <source>
        <dbReference type="EMBL" id="SEG84599.1"/>
    </source>
</evidence>
<dbReference type="InterPro" id="IPR041468">
    <property type="entry name" value="HTH_ParB/Spo0J"/>
</dbReference>
<dbReference type="OrthoDB" id="9802051at2"/>
<dbReference type="SUPFAM" id="SSF109709">
    <property type="entry name" value="KorB DNA-binding domain-like"/>
    <property type="match status" value="1"/>
</dbReference>
<dbReference type="AlphaFoldDB" id="A0A1H6DH96"/>
<dbReference type="SMART" id="SM00470">
    <property type="entry name" value="ParB"/>
    <property type="match status" value="1"/>
</dbReference>
<evidence type="ECO:0000313" key="9">
    <source>
        <dbReference type="Proteomes" id="UP000236745"/>
    </source>
</evidence>
<feature type="domain" description="ParB-like N-terminal" evidence="7">
    <location>
        <begin position="49"/>
        <end position="139"/>
    </location>
</feature>
<dbReference type="FunFam" id="1.10.10.2830:FF:000001">
    <property type="entry name" value="Chromosome partitioning protein ParB"/>
    <property type="match status" value="1"/>
</dbReference>
<dbReference type="Pfam" id="PF23552">
    <property type="entry name" value="ParB_C"/>
    <property type="match status" value="1"/>
</dbReference>
<dbReference type="PANTHER" id="PTHR33375">
    <property type="entry name" value="CHROMOSOME-PARTITIONING PROTEIN PARB-RELATED"/>
    <property type="match status" value="1"/>
</dbReference>
<evidence type="ECO:0000259" key="7">
    <source>
        <dbReference type="SMART" id="SM00470"/>
    </source>
</evidence>
<accession>A0A1H6DH96</accession>
<feature type="region of interest" description="Disordered" evidence="6">
    <location>
        <begin position="239"/>
        <end position="263"/>
    </location>
</feature>
<keyword evidence="9" id="KW-1185">Reference proteome</keyword>
<dbReference type="GO" id="GO:0003677">
    <property type="term" value="F:DNA binding"/>
    <property type="evidence" value="ECO:0007669"/>
    <property type="project" value="UniProtKB-KW"/>
</dbReference>
<name>A0A1H6DH96_9GAMM</name>
<keyword evidence="4 8" id="KW-0238">DNA-binding</keyword>
<dbReference type="RefSeq" id="WP_104005396.1">
    <property type="nucleotide sequence ID" value="NZ_FNVQ01000006.1"/>
</dbReference>
<dbReference type="CDD" id="cd16393">
    <property type="entry name" value="SPO0J_N"/>
    <property type="match status" value="1"/>
</dbReference>
<sequence>MAVKKRGLGRGLDALLSSVSPEAEEVSIEPAVEAAAGTEERKPVDGDLMMMAVGRIQRGRYQPRRDLEPQALEDLAASIKLQGVMQPIVIRPVDDEMYEIIAGERRWRAAQMAGLDALPVIIRDVPDEAAIAMALIENIQRENLNPMEEAIALHRLQTEFELTQQQVADAVGKSRSTITNLLRLMNLTDEVKTLLEHGDLEMGHARALLPLNPELQIEAGREVVGKGLSVRQTEALVRKISEGRNQPKPKPEPSERCKSLSSELSRRFSVPVQVKANDKGKGSISLNFKSEEELEAILDLLR</sequence>
<dbReference type="FunFam" id="3.90.1530.30:FF:000001">
    <property type="entry name" value="Chromosome partitioning protein ParB"/>
    <property type="match status" value="1"/>
</dbReference>
<protein>
    <recommendedName>
        <fullName evidence="2">Probable chromosome-partitioning protein ParB</fullName>
    </recommendedName>
</protein>
<evidence type="ECO:0000256" key="3">
    <source>
        <dbReference type="ARBA" id="ARBA00022829"/>
    </source>
</evidence>
<dbReference type="GO" id="GO:0005694">
    <property type="term" value="C:chromosome"/>
    <property type="evidence" value="ECO:0007669"/>
    <property type="project" value="TreeGrafter"/>
</dbReference>
<dbReference type="InterPro" id="IPR050336">
    <property type="entry name" value="Chromosome_partition/occlusion"/>
</dbReference>
<dbReference type="NCBIfam" id="TIGR00180">
    <property type="entry name" value="parB_part"/>
    <property type="match status" value="1"/>
</dbReference>
<dbReference type="InterPro" id="IPR057240">
    <property type="entry name" value="ParB_dimer_C"/>
</dbReference>
<evidence type="ECO:0000256" key="2">
    <source>
        <dbReference type="ARBA" id="ARBA00022372"/>
    </source>
</evidence>
<dbReference type="PANTHER" id="PTHR33375:SF1">
    <property type="entry name" value="CHROMOSOME-PARTITIONING PROTEIN PARB-RELATED"/>
    <property type="match status" value="1"/>
</dbReference>
<keyword evidence="3" id="KW-0159">Chromosome partition</keyword>
<dbReference type="GO" id="GO:0045881">
    <property type="term" value="P:positive regulation of sporulation resulting in formation of a cellular spore"/>
    <property type="evidence" value="ECO:0007669"/>
    <property type="project" value="TreeGrafter"/>
</dbReference>
<dbReference type="Pfam" id="PF02195">
    <property type="entry name" value="ParB_N"/>
    <property type="match status" value="1"/>
</dbReference>
<reference evidence="8 9" key="1">
    <citation type="submission" date="2016-10" db="EMBL/GenBank/DDBJ databases">
        <authorList>
            <person name="de Groot N.N."/>
        </authorList>
    </citation>
    <scope>NUCLEOTIDE SEQUENCE [LARGE SCALE GENOMIC DNA]</scope>
    <source>
        <strain evidence="8 9">DSM 22012</strain>
    </source>
</reference>
<evidence type="ECO:0000256" key="6">
    <source>
        <dbReference type="SAM" id="MobiDB-lite"/>
    </source>
</evidence>
<dbReference type="EMBL" id="FNVQ01000006">
    <property type="protein sequence ID" value="SEG84599.1"/>
    <property type="molecule type" value="Genomic_DNA"/>
</dbReference>
<dbReference type="Gene3D" id="3.90.1530.30">
    <property type="match status" value="1"/>
</dbReference>
<dbReference type="Gene3D" id="1.10.10.2830">
    <property type="match status" value="1"/>
</dbReference>
<dbReference type="SUPFAM" id="SSF110849">
    <property type="entry name" value="ParB/Sulfiredoxin"/>
    <property type="match status" value="1"/>
</dbReference>
<dbReference type="Proteomes" id="UP000236745">
    <property type="component" value="Unassembled WGS sequence"/>
</dbReference>
<dbReference type="Pfam" id="PF17762">
    <property type="entry name" value="HTH_ParB"/>
    <property type="match status" value="1"/>
</dbReference>
<dbReference type="InterPro" id="IPR004437">
    <property type="entry name" value="ParB/RepB/Spo0J"/>
</dbReference>
<evidence type="ECO:0000256" key="4">
    <source>
        <dbReference type="ARBA" id="ARBA00023125"/>
    </source>
</evidence>
<dbReference type="InterPro" id="IPR003115">
    <property type="entry name" value="ParB_N"/>
</dbReference>
<comment type="function">
    <text evidence="5">Involved in chromosome partition. Localize to both poles of the predivisional cell following completion of DNA replication. Binds to the DNA origin of replication.</text>
</comment>
<organism evidence="8 9">
    <name type="scientific">Marinobacterium lutimaris</name>
    <dbReference type="NCBI Taxonomy" id="568106"/>
    <lineage>
        <taxon>Bacteria</taxon>
        <taxon>Pseudomonadati</taxon>
        <taxon>Pseudomonadota</taxon>
        <taxon>Gammaproteobacteria</taxon>
        <taxon>Oceanospirillales</taxon>
        <taxon>Oceanospirillaceae</taxon>
        <taxon>Marinobacterium</taxon>
    </lineage>
</organism>
<comment type="similarity">
    <text evidence="1">Belongs to the ParB family.</text>
</comment>
<evidence type="ECO:0000256" key="1">
    <source>
        <dbReference type="ARBA" id="ARBA00006295"/>
    </source>
</evidence>
<dbReference type="InterPro" id="IPR036086">
    <property type="entry name" value="ParB/Sulfiredoxin_sf"/>
</dbReference>
<evidence type="ECO:0000256" key="5">
    <source>
        <dbReference type="ARBA" id="ARBA00025472"/>
    </source>
</evidence>
<feature type="compositionally biased region" description="Basic and acidic residues" evidence="6">
    <location>
        <begin position="249"/>
        <end position="258"/>
    </location>
</feature>